<name>A0A3B4A2T7_9GOBI</name>
<feature type="compositionally biased region" description="Basic and acidic residues" evidence="1">
    <location>
        <begin position="422"/>
        <end position="435"/>
    </location>
</feature>
<evidence type="ECO:0000259" key="2">
    <source>
        <dbReference type="Pfam" id="PF10505"/>
    </source>
</evidence>
<feature type="domain" description="Little elongation complex subunit 2 C-terminal" evidence="2">
    <location>
        <begin position="553"/>
        <end position="642"/>
    </location>
</feature>
<dbReference type="PANTHER" id="PTHR14633">
    <property type="entry name" value="LITTLE ELONGATION COMPLEX SUBUNIT 2"/>
    <property type="match status" value="1"/>
</dbReference>
<dbReference type="GO" id="GO:0042796">
    <property type="term" value="P:snRNA transcription by RNA polymerase III"/>
    <property type="evidence" value="ECO:0007669"/>
    <property type="project" value="TreeGrafter"/>
</dbReference>
<feature type="domain" description="Little elongation complex subunit 2 C-terminal" evidence="2">
    <location>
        <begin position="648"/>
        <end position="704"/>
    </location>
</feature>
<dbReference type="Ensembl" id="ENSPMGT00000012107.1">
    <property type="protein sequence ID" value="ENSPMGP00000011348.1"/>
    <property type="gene ID" value="ENSPMGG00000009380.1"/>
</dbReference>
<dbReference type="GO" id="GO:0045945">
    <property type="term" value="P:positive regulation of transcription by RNA polymerase III"/>
    <property type="evidence" value="ECO:0007669"/>
    <property type="project" value="TreeGrafter"/>
</dbReference>
<organism evidence="3 4">
    <name type="scientific">Periophthalmus magnuspinnatus</name>
    <dbReference type="NCBI Taxonomy" id="409849"/>
    <lineage>
        <taxon>Eukaryota</taxon>
        <taxon>Metazoa</taxon>
        <taxon>Chordata</taxon>
        <taxon>Craniata</taxon>
        <taxon>Vertebrata</taxon>
        <taxon>Euteleostomi</taxon>
        <taxon>Actinopterygii</taxon>
        <taxon>Neopterygii</taxon>
        <taxon>Teleostei</taxon>
        <taxon>Neoteleostei</taxon>
        <taxon>Acanthomorphata</taxon>
        <taxon>Gobiaria</taxon>
        <taxon>Gobiiformes</taxon>
        <taxon>Gobioidei</taxon>
        <taxon>Gobiidae</taxon>
        <taxon>Oxudercinae</taxon>
        <taxon>Periophthalmus</taxon>
    </lineage>
</organism>
<protein>
    <recommendedName>
        <fullName evidence="2">Little elongation complex subunit 2 C-terminal domain-containing protein</fullName>
    </recommendedName>
</protein>
<dbReference type="AlphaFoldDB" id="A0A3B4A2T7"/>
<feature type="region of interest" description="Disordered" evidence="1">
    <location>
        <begin position="718"/>
        <end position="737"/>
    </location>
</feature>
<dbReference type="GO" id="GO:0042795">
    <property type="term" value="P:snRNA transcription by RNA polymerase II"/>
    <property type="evidence" value="ECO:0007669"/>
    <property type="project" value="TreeGrafter"/>
</dbReference>
<dbReference type="STRING" id="409849.ENSPMGP00000011348"/>
<accession>A0A3B4A2T7</accession>
<feature type="region of interest" description="Disordered" evidence="1">
    <location>
        <begin position="350"/>
        <end position="462"/>
    </location>
</feature>
<dbReference type="GO" id="GO:0008023">
    <property type="term" value="C:transcription elongation factor complex"/>
    <property type="evidence" value="ECO:0007669"/>
    <property type="project" value="InterPro"/>
</dbReference>
<evidence type="ECO:0000313" key="4">
    <source>
        <dbReference type="Proteomes" id="UP000261520"/>
    </source>
</evidence>
<dbReference type="Proteomes" id="UP000261520">
    <property type="component" value="Unplaced"/>
</dbReference>
<feature type="compositionally biased region" description="Polar residues" evidence="1">
    <location>
        <begin position="436"/>
        <end position="447"/>
    </location>
</feature>
<proteinExistence type="predicted"/>
<reference evidence="3" key="1">
    <citation type="submission" date="2025-08" db="UniProtKB">
        <authorList>
            <consortium name="Ensembl"/>
        </authorList>
    </citation>
    <scope>IDENTIFICATION</scope>
</reference>
<evidence type="ECO:0000313" key="3">
    <source>
        <dbReference type="Ensembl" id="ENSPMGP00000011348.1"/>
    </source>
</evidence>
<dbReference type="PANTHER" id="PTHR14633:SF3">
    <property type="entry name" value="LITTLE ELONGATION COMPLEX SUBUNIT 2"/>
    <property type="match status" value="1"/>
</dbReference>
<evidence type="ECO:0000256" key="1">
    <source>
        <dbReference type="SAM" id="MobiDB-lite"/>
    </source>
</evidence>
<feature type="compositionally biased region" description="Polar residues" evidence="1">
    <location>
        <begin position="476"/>
        <end position="490"/>
    </location>
</feature>
<keyword evidence="4" id="KW-1185">Reference proteome</keyword>
<dbReference type="Pfam" id="PF10505">
    <property type="entry name" value="NARG2_C"/>
    <property type="match status" value="2"/>
</dbReference>
<reference evidence="3" key="2">
    <citation type="submission" date="2025-09" db="UniProtKB">
        <authorList>
            <consortium name="Ensembl"/>
        </authorList>
    </citation>
    <scope>IDENTIFICATION</scope>
</reference>
<sequence>DKIGFGPTIQELWSSLQSSWISGDSEDSAVETQDPKLMEPCKKKQKGKIPFPEPRVPYPCLSALSKTEQRKCLNFMLTRKKEIPLSQVILNKLNNEIMQFMNYLQEVSRMCAGDYSVIPQAALQYFEEVFRCSLEYIQSLPSLYQIHELTSLTGGRFNPELSLTFEKQLLHMVRFNLPPVNTGAQIASDYQTVSSLCPPAKKASISSDHNASRLCSSYEPHVCLTRDALVQLLNNHGPDFKEEWELPVLIKTNPSKGIPLCKQLYEKTVFIDSPLLKTEVTVRERSHIYHEESLKLFISKASTKSVSEVITELPTSEQPALVSSDKERSLAPLDTDSLDFEVDLSDLETFGENASNKTPKKHTKTEGSLGHTRSSGKKASRNLNEETNSSQSDPVKPKVSQSKSSDPESDSSVLLIADSDDDKLFIDDVSPKDPKLSQTPESPSPTTRRSKNPKMKTRSSGDQLGQILQMQTAMFTSNPNDGAKSSNPPQDASPPPKQSAPTHVHPTSMVKACVSSYLERNPNQEEETGDALQSATCFKMFALQAVSEDECDYDCPEEGNVLFKLYSLDGLLLLVRSSISLGHNRKLGNQTQCVPLKILPKLEYQLTYGVECLSSSEACQLWTEGLLHSSTELFMGKISSSQNILTCYLLRHKVGEPFVNILKTYAAPAAASAPAAVVPWIPLDPSVCLPFHRQHGRVPCTFPPQDFTPVCPFVTTHARKKPKKKNTKNKYTPKFKR</sequence>
<feature type="region of interest" description="Disordered" evidence="1">
    <location>
        <begin position="476"/>
        <end position="505"/>
    </location>
</feature>
<feature type="compositionally biased region" description="Polar residues" evidence="1">
    <location>
        <begin position="381"/>
        <end position="391"/>
    </location>
</feature>
<dbReference type="InterPro" id="IPR019535">
    <property type="entry name" value="ICE2_C"/>
</dbReference>
<feature type="compositionally biased region" description="Basic residues" evidence="1">
    <location>
        <begin position="448"/>
        <end position="457"/>
    </location>
</feature>
<feature type="compositionally biased region" description="Low complexity" evidence="1">
    <location>
        <begin position="392"/>
        <end position="404"/>
    </location>
</feature>